<proteinExistence type="predicted"/>
<organism evidence="1">
    <name type="scientific">Podoviridae sp. ctQyH19</name>
    <dbReference type="NCBI Taxonomy" id="2825249"/>
    <lineage>
        <taxon>Viruses</taxon>
        <taxon>Duplodnaviria</taxon>
        <taxon>Heunggongvirae</taxon>
        <taxon>Uroviricota</taxon>
        <taxon>Caudoviricetes</taxon>
    </lineage>
</organism>
<name>A0A8S5UQR9_9CAUD</name>
<protein>
    <submittedName>
        <fullName evidence="1">Uncharacterized protein</fullName>
    </submittedName>
</protein>
<accession>A0A8S5UQR9</accession>
<evidence type="ECO:0000313" key="1">
    <source>
        <dbReference type="EMBL" id="DAF96821.1"/>
    </source>
</evidence>
<dbReference type="EMBL" id="BK016121">
    <property type="protein sequence ID" value="DAF96821.1"/>
    <property type="molecule type" value="Genomic_DNA"/>
</dbReference>
<sequence length="88" mass="10484">MKKGLSTIFFVISVLSFAQDKKEPKLLGVNLEMKISPMEEVKYYKSSKKEEIGMSYDRYSTPLSTGYYNHAEEHLFRRNFRFYTIYYA</sequence>
<reference evidence="1" key="1">
    <citation type="journal article" date="2021" name="Proc. Natl. Acad. Sci. U.S.A.">
        <title>A Catalog of Tens of Thousands of Viruses from Human Metagenomes Reveals Hidden Associations with Chronic Diseases.</title>
        <authorList>
            <person name="Tisza M.J."/>
            <person name="Buck C.B."/>
        </authorList>
    </citation>
    <scope>NUCLEOTIDE SEQUENCE</scope>
    <source>
        <strain evidence="1">CtQyH19</strain>
    </source>
</reference>